<proteinExistence type="predicted"/>
<evidence type="ECO:0000313" key="1">
    <source>
        <dbReference type="EMBL" id="KAI3815140.1"/>
    </source>
</evidence>
<sequence>MYLWLFNFNTSLTDINLSNNELLCAIPEAFGTITNLKTLDLTNNGLEGGVPRSFANFSSLRELHLSGNNLDQDLPSLFDNLPVTSLQLVDLYGNQLSGSLPGFQL</sequence>
<name>A0ACB9J5U5_9ASTR</name>
<protein>
    <submittedName>
        <fullName evidence="1">Uncharacterized protein</fullName>
    </submittedName>
</protein>
<gene>
    <name evidence="1" type="ORF">L1987_14796</name>
</gene>
<accession>A0ACB9J5U5</accession>
<dbReference type="EMBL" id="CM042022">
    <property type="protein sequence ID" value="KAI3815140.1"/>
    <property type="molecule type" value="Genomic_DNA"/>
</dbReference>
<evidence type="ECO:0000313" key="2">
    <source>
        <dbReference type="Proteomes" id="UP001056120"/>
    </source>
</evidence>
<organism evidence="1 2">
    <name type="scientific">Smallanthus sonchifolius</name>
    <dbReference type="NCBI Taxonomy" id="185202"/>
    <lineage>
        <taxon>Eukaryota</taxon>
        <taxon>Viridiplantae</taxon>
        <taxon>Streptophyta</taxon>
        <taxon>Embryophyta</taxon>
        <taxon>Tracheophyta</taxon>
        <taxon>Spermatophyta</taxon>
        <taxon>Magnoliopsida</taxon>
        <taxon>eudicotyledons</taxon>
        <taxon>Gunneridae</taxon>
        <taxon>Pentapetalae</taxon>
        <taxon>asterids</taxon>
        <taxon>campanulids</taxon>
        <taxon>Asterales</taxon>
        <taxon>Asteraceae</taxon>
        <taxon>Asteroideae</taxon>
        <taxon>Heliantheae alliance</taxon>
        <taxon>Millerieae</taxon>
        <taxon>Smallanthus</taxon>
    </lineage>
</organism>
<dbReference type="Proteomes" id="UP001056120">
    <property type="component" value="Linkage Group LG05"/>
</dbReference>
<keyword evidence="2" id="KW-1185">Reference proteome</keyword>
<reference evidence="2" key="1">
    <citation type="journal article" date="2022" name="Mol. Ecol. Resour.">
        <title>The genomes of chicory, endive, great burdock and yacon provide insights into Asteraceae palaeo-polyploidization history and plant inulin production.</title>
        <authorList>
            <person name="Fan W."/>
            <person name="Wang S."/>
            <person name="Wang H."/>
            <person name="Wang A."/>
            <person name="Jiang F."/>
            <person name="Liu H."/>
            <person name="Zhao H."/>
            <person name="Xu D."/>
            <person name="Zhang Y."/>
        </authorList>
    </citation>
    <scope>NUCLEOTIDE SEQUENCE [LARGE SCALE GENOMIC DNA]</scope>
    <source>
        <strain evidence="2">cv. Yunnan</strain>
    </source>
</reference>
<reference evidence="1 2" key="2">
    <citation type="journal article" date="2022" name="Mol. Ecol. Resour.">
        <title>The genomes of chicory, endive, great burdock and yacon provide insights into Asteraceae paleo-polyploidization history and plant inulin production.</title>
        <authorList>
            <person name="Fan W."/>
            <person name="Wang S."/>
            <person name="Wang H."/>
            <person name="Wang A."/>
            <person name="Jiang F."/>
            <person name="Liu H."/>
            <person name="Zhao H."/>
            <person name="Xu D."/>
            <person name="Zhang Y."/>
        </authorList>
    </citation>
    <scope>NUCLEOTIDE SEQUENCE [LARGE SCALE GENOMIC DNA]</scope>
    <source>
        <strain evidence="2">cv. Yunnan</strain>
        <tissue evidence="1">Leaves</tissue>
    </source>
</reference>
<comment type="caution">
    <text evidence="1">The sequence shown here is derived from an EMBL/GenBank/DDBJ whole genome shotgun (WGS) entry which is preliminary data.</text>
</comment>